<evidence type="ECO:0000256" key="1">
    <source>
        <dbReference type="ARBA" id="ARBA00005786"/>
    </source>
</evidence>
<evidence type="ECO:0000259" key="3">
    <source>
        <dbReference type="Pfam" id="PF14941"/>
    </source>
</evidence>
<feature type="domain" description="Out at first C-terminal" evidence="4">
    <location>
        <begin position="200"/>
        <end position="266"/>
    </location>
</feature>
<dbReference type="EMBL" id="HBUF01364145">
    <property type="protein sequence ID" value="CAG6722624.1"/>
    <property type="molecule type" value="Transcribed_RNA"/>
</dbReference>
<sequence>MYNSYVSTFLLSVVFSLLEYSDTQLLINVKNLGGDVVQENITANVAQDVVTLEFQRNDGTLITQLIDFTREVQIVKALVLGEEERGQSQYQVMCFVTHVFKDEFISSDAISKLRQKNPGTIRQAEEDKGRFNVTLDFYLNVVSPSAAKISPHLGPMCAEAADSTYTRLIDVHVWADMLGISPSKLLSNTKKFPIKARPPCTENANLNSACNCRLELCIDWYPCGLKYCKGKGVDAGTSYRCGIKTCRKCHLFSYYVKQKMLCLWDE</sequence>
<proteinExistence type="inferred from homology"/>
<feature type="signal peptide" evidence="2">
    <location>
        <begin position="1"/>
        <end position="23"/>
    </location>
</feature>
<dbReference type="Pfam" id="PF22873">
    <property type="entry name" value="OAF_C"/>
    <property type="match status" value="1"/>
</dbReference>
<organism evidence="5">
    <name type="scientific">Cacopsylla melanoneura</name>
    <dbReference type="NCBI Taxonomy" id="428564"/>
    <lineage>
        <taxon>Eukaryota</taxon>
        <taxon>Metazoa</taxon>
        <taxon>Ecdysozoa</taxon>
        <taxon>Arthropoda</taxon>
        <taxon>Hexapoda</taxon>
        <taxon>Insecta</taxon>
        <taxon>Pterygota</taxon>
        <taxon>Neoptera</taxon>
        <taxon>Paraneoptera</taxon>
        <taxon>Hemiptera</taxon>
        <taxon>Sternorrhyncha</taxon>
        <taxon>Psylloidea</taxon>
        <taxon>Psyllidae</taxon>
        <taxon>Psyllinae</taxon>
        <taxon>Cacopsylla</taxon>
    </lineage>
</organism>
<dbReference type="InterPro" id="IPR026315">
    <property type="entry name" value="Oaf"/>
</dbReference>
<dbReference type="EMBL" id="HBUF01655005">
    <property type="protein sequence ID" value="CAG6787603.1"/>
    <property type="molecule type" value="Transcribed_RNA"/>
</dbReference>
<dbReference type="Pfam" id="PF14941">
    <property type="entry name" value="OAF_N"/>
    <property type="match status" value="1"/>
</dbReference>
<feature type="domain" description="Out at first protein BRICHOS-like" evidence="3">
    <location>
        <begin position="23"/>
        <end position="174"/>
    </location>
</feature>
<keyword evidence="2" id="KW-0732">Signal</keyword>
<evidence type="ECO:0000259" key="4">
    <source>
        <dbReference type="Pfam" id="PF22873"/>
    </source>
</evidence>
<reference evidence="5" key="1">
    <citation type="submission" date="2021-05" db="EMBL/GenBank/DDBJ databases">
        <authorList>
            <person name="Alioto T."/>
            <person name="Alioto T."/>
            <person name="Gomez Garrido J."/>
        </authorList>
    </citation>
    <scope>NUCLEOTIDE SEQUENCE</scope>
</reference>
<comment type="similarity">
    <text evidence="1">Belongs to the OAF family.</text>
</comment>
<evidence type="ECO:0000313" key="5">
    <source>
        <dbReference type="EMBL" id="CAG6722624.1"/>
    </source>
</evidence>
<evidence type="ECO:0000256" key="2">
    <source>
        <dbReference type="SAM" id="SignalP"/>
    </source>
</evidence>
<accession>A0A8D8VFP7</accession>
<dbReference type="PANTHER" id="PTHR13423:SF2">
    <property type="entry name" value="OUT AT FIRST PROTEIN HOMOLOG"/>
    <property type="match status" value="1"/>
</dbReference>
<name>A0A8D8VFP7_9HEMI</name>
<dbReference type="AlphaFoldDB" id="A0A8D8VFP7"/>
<protein>
    <submittedName>
        <fullName evidence="5">Out at first protein</fullName>
    </submittedName>
</protein>
<feature type="chain" id="PRO_5036428765" evidence="2">
    <location>
        <begin position="24"/>
        <end position="266"/>
    </location>
</feature>
<dbReference type="EMBL" id="HBUF01364143">
    <property type="protein sequence ID" value="CAG6722622.1"/>
    <property type="molecule type" value="Transcribed_RNA"/>
</dbReference>
<dbReference type="EMBL" id="HBUF01364144">
    <property type="protein sequence ID" value="CAG6722623.1"/>
    <property type="molecule type" value="Transcribed_RNA"/>
</dbReference>
<dbReference type="EMBL" id="HBUF01655006">
    <property type="protein sequence ID" value="CAG6787604.1"/>
    <property type="molecule type" value="Transcribed_RNA"/>
</dbReference>
<dbReference type="PANTHER" id="PTHR13423">
    <property type="entry name" value="OUT AT FIRST"/>
    <property type="match status" value="1"/>
</dbReference>
<dbReference type="InterPro" id="IPR053897">
    <property type="entry name" value="Oaf_C"/>
</dbReference>
<dbReference type="InterPro" id="IPR053894">
    <property type="entry name" value="OAF_N"/>
</dbReference>